<reference evidence="3 4" key="1">
    <citation type="journal article" date="2019" name="Gut">
        <title>Antibiotics-induced monodominance of a novel gut bacterial order.</title>
        <authorList>
            <person name="Hildebrand F."/>
            <person name="Moitinho-Silva L."/>
            <person name="Blasche S."/>
            <person name="Jahn M.T."/>
            <person name="Gossmann T.I."/>
            <person name="Heuerta-Cepas J."/>
            <person name="Hercog R."/>
            <person name="Luetge M."/>
            <person name="Bahram M."/>
            <person name="Pryszlak A."/>
            <person name="Alves R.J."/>
            <person name="Waszak S.M."/>
            <person name="Zhu A."/>
            <person name="Ye L."/>
            <person name="Costea P.I."/>
            <person name="Aalvink S."/>
            <person name="Belzer C."/>
            <person name="Forslund S.K."/>
            <person name="Sunagawa S."/>
            <person name="Hentschel U."/>
            <person name="Merten C."/>
            <person name="Patil K.R."/>
            <person name="Benes V."/>
            <person name="Bork P."/>
        </authorList>
    </citation>
    <scope>NUCLEOTIDE SEQUENCE [LARGE SCALE GENOMIC DNA]</scope>
    <source>
        <strain evidence="3 4">HDS1380</strain>
    </source>
</reference>
<dbReference type="InterPro" id="IPR017853">
    <property type="entry name" value="GH"/>
</dbReference>
<dbReference type="GO" id="GO:0004557">
    <property type="term" value="F:alpha-galactosidase activity"/>
    <property type="evidence" value="ECO:0007669"/>
    <property type="project" value="InterPro"/>
</dbReference>
<gene>
    <name evidence="3" type="ORF">ESZ91_03610</name>
</gene>
<proteinExistence type="predicted"/>
<comment type="caution">
    <text evidence="3">The sequence shown here is derived from an EMBL/GenBank/DDBJ whole genome shotgun (WGS) entry which is preliminary data.</text>
</comment>
<protein>
    <submittedName>
        <fullName evidence="3">Alpha-galactosidase</fullName>
    </submittedName>
</protein>
<evidence type="ECO:0000313" key="4">
    <source>
        <dbReference type="Proteomes" id="UP000291269"/>
    </source>
</evidence>
<dbReference type="AlphaFoldDB" id="A0A4Q2KC94"/>
<dbReference type="PANTHER" id="PTHR43053">
    <property type="entry name" value="GLYCOSIDASE FAMILY 31"/>
    <property type="match status" value="1"/>
</dbReference>
<dbReference type="InterPro" id="IPR050985">
    <property type="entry name" value="Alpha-glycosidase_related"/>
</dbReference>
<organism evidence="3 4">
    <name type="scientific">Candidatus Borkfalkia ceftriaxoniphila</name>
    <dbReference type="NCBI Taxonomy" id="2508949"/>
    <lineage>
        <taxon>Bacteria</taxon>
        <taxon>Bacillati</taxon>
        <taxon>Bacillota</taxon>
        <taxon>Clostridia</taxon>
        <taxon>Christensenellales</taxon>
        <taxon>Christensenellaceae</taxon>
        <taxon>Candidatus Borkfalkia</taxon>
    </lineage>
</organism>
<name>A0A4Q2KC94_9FIRM</name>
<dbReference type="InterPro" id="IPR038417">
    <property type="entry name" value="Alpga-gal_N_sf"/>
</dbReference>
<keyword evidence="1" id="KW-0378">Hydrolase</keyword>
<evidence type="ECO:0000313" key="3">
    <source>
        <dbReference type="EMBL" id="RXZ61490.1"/>
    </source>
</evidence>
<dbReference type="InterPro" id="IPR002252">
    <property type="entry name" value="Glyco_hydro_36"/>
</dbReference>
<keyword evidence="4" id="KW-1185">Reference proteome</keyword>
<dbReference type="Gene3D" id="2.70.98.60">
    <property type="entry name" value="alpha-galactosidase from lactobacil brevis"/>
    <property type="match status" value="1"/>
</dbReference>
<dbReference type="EMBL" id="SDOZ01000002">
    <property type="protein sequence ID" value="RXZ61490.1"/>
    <property type="molecule type" value="Genomic_DNA"/>
</dbReference>
<dbReference type="PRINTS" id="PR00743">
    <property type="entry name" value="GLHYDRLASE36"/>
</dbReference>
<accession>A0A4Q2KC94</accession>
<dbReference type="InterPro" id="IPR013785">
    <property type="entry name" value="Aldolase_TIM"/>
</dbReference>
<dbReference type="GO" id="GO:0016052">
    <property type="term" value="P:carbohydrate catabolic process"/>
    <property type="evidence" value="ECO:0007669"/>
    <property type="project" value="InterPro"/>
</dbReference>
<evidence type="ECO:0000256" key="2">
    <source>
        <dbReference type="ARBA" id="ARBA00023295"/>
    </source>
</evidence>
<dbReference type="OrthoDB" id="9758822at2"/>
<sequence length="717" mass="79505">MRANSNGVVSPSNSGDFMNITSGKCKLKWDENGKLVDFAASSKEEYVGFVPFKLCVAGESEGQFSELTSANCLLSEQFRLAGKERKEGATLFSYFHDGLKLREVTEISPLGNTGVFVCRSRLFNESGQEIVVNAFSSAFLSGMGGGIGESAPPLRAHWFEAAWHAEVRHRSQSVRELGLTYVSPHFMSKSFVLSSHGGYTTAKYFPSLYLEDTRKKKIWFINAECEGNWNIGLGHAAAYAAQKAGWYLESRHISASDLGAALVLRAGERYEAPAVLFGAVAGGIDEATEALTRARRVLYKKETAPLMFNDYMNCLWSDVTEDKILTLAKKAAALGAEGYCIDCGWYAPSDSLYGGLGDWKESPDRFPKLGLRGVLKEIQKLGLVAGVWTELELCSENAEAFSFPDEYFICEHGKRVGGGERYFFDFSNPDVRTYLFERVKALYDMGVRYIKNDFNAAIRWTTLSDVIAKNHRAAMAFYDGLKSAFPDLYLENCGSGAMRSDYGTLKHFCLQSTSDQELYYLNPPIAQGTLANILPEQAGIWAYPYPNLFDVRADARAMEEEAARQKGGRQTIFNLVNGIAGNLYLSGRLDYADEENAALIAEGVRYFKSLRPFKARASAVYPVGFADISDLGEFTALGLIDDEKTKLVLFFWRFGGNGTNFRIPLKKWLGEQTETVRAYPERDCGVGAMLNGKSLDVTAREPYSAAIFEIALKKEKI</sequence>
<keyword evidence="2" id="KW-0326">Glycosidase</keyword>
<evidence type="ECO:0000256" key="1">
    <source>
        <dbReference type="ARBA" id="ARBA00022801"/>
    </source>
</evidence>
<dbReference type="Proteomes" id="UP000291269">
    <property type="component" value="Unassembled WGS sequence"/>
</dbReference>
<dbReference type="SUPFAM" id="SSF51445">
    <property type="entry name" value="(Trans)glycosidases"/>
    <property type="match status" value="1"/>
</dbReference>
<dbReference type="CDD" id="cd14791">
    <property type="entry name" value="GH36"/>
    <property type="match status" value="1"/>
</dbReference>
<dbReference type="PANTHER" id="PTHR43053:SF3">
    <property type="entry name" value="ALPHA-GALACTOSIDASE C-RELATED"/>
    <property type="match status" value="1"/>
</dbReference>
<dbReference type="Gene3D" id="3.20.20.70">
    <property type="entry name" value="Aldolase class I"/>
    <property type="match status" value="1"/>
</dbReference>
<dbReference type="Pfam" id="PF02065">
    <property type="entry name" value="Melibiase"/>
    <property type="match status" value="1"/>
</dbReference>